<accession>A0A165RN99</accession>
<dbReference type="OrthoDB" id="3256444at2759"/>
<sequence>MHVSTVIVLFQLSRDIVCRKLGRTVVIVNEVTTLRRHIQGPHYGVYHQWCKKNDFVSKLPKDKKKKETEQKKDQATLDNHVQSAPAQERVLPYSHERFREAAVKWLIATDQPIAALEHPLFLEMIQVASRAKDGVKVPNRKATRAEIIKMFQGQMTLLKSRLNVRPYVLVHCRLCFL</sequence>
<evidence type="ECO:0000313" key="3">
    <source>
        <dbReference type="Proteomes" id="UP000076761"/>
    </source>
</evidence>
<dbReference type="Proteomes" id="UP000076761">
    <property type="component" value="Unassembled WGS sequence"/>
</dbReference>
<protein>
    <submittedName>
        <fullName evidence="2">Uncharacterized protein</fullName>
    </submittedName>
</protein>
<reference evidence="2 3" key="1">
    <citation type="journal article" date="2016" name="Mol. Biol. Evol.">
        <title>Comparative Genomics of Early-Diverging Mushroom-Forming Fungi Provides Insights into the Origins of Lignocellulose Decay Capabilities.</title>
        <authorList>
            <person name="Nagy L.G."/>
            <person name="Riley R."/>
            <person name="Tritt A."/>
            <person name="Adam C."/>
            <person name="Daum C."/>
            <person name="Floudas D."/>
            <person name="Sun H."/>
            <person name="Yadav J.S."/>
            <person name="Pangilinan J."/>
            <person name="Larsson K.H."/>
            <person name="Matsuura K."/>
            <person name="Barry K."/>
            <person name="Labutti K."/>
            <person name="Kuo R."/>
            <person name="Ohm R.A."/>
            <person name="Bhattacharya S.S."/>
            <person name="Shirouzu T."/>
            <person name="Yoshinaga Y."/>
            <person name="Martin F.M."/>
            <person name="Grigoriev I.V."/>
            <person name="Hibbett D.S."/>
        </authorList>
    </citation>
    <scope>NUCLEOTIDE SEQUENCE [LARGE SCALE GENOMIC DNA]</scope>
    <source>
        <strain evidence="2 3">HHB14362 ss-1</strain>
    </source>
</reference>
<name>A0A165RN99_9AGAM</name>
<evidence type="ECO:0000256" key="1">
    <source>
        <dbReference type="SAM" id="MobiDB-lite"/>
    </source>
</evidence>
<dbReference type="AlphaFoldDB" id="A0A165RN99"/>
<feature type="region of interest" description="Disordered" evidence="1">
    <location>
        <begin position="60"/>
        <end position="81"/>
    </location>
</feature>
<keyword evidence="3" id="KW-1185">Reference proteome</keyword>
<feature type="compositionally biased region" description="Basic and acidic residues" evidence="1">
    <location>
        <begin position="65"/>
        <end position="75"/>
    </location>
</feature>
<evidence type="ECO:0000313" key="2">
    <source>
        <dbReference type="EMBL" id="KZT24064.1"/>
    </source>
</evidence>
<dbReference type="EMBL" id="KV425580">
    <property type="protein sequence ID" value="KZT24064.1"/>
    <property type="molecule type" value="Genomic_DNA"/>
</dbReference>
<gene>
    <name evidence="2" type="ORF">NEOLEDRAFT_1068345</name>
</gene>
<proteinExistence type="predicted"/>
<organism evidence="2 3">
    <name type="scientific">Neolentinus lepideus HHB14362 ss-1</name>
    <dbReference type="NCBI Taxonomy" id="1314782"/>
    <lineage>
        <taxon>Eukaryota</taxon>
        <taxon>Fungi</taxon>
        <taxon>Dikarya</taxon>
        <taxon>Basidiomycota</taxon>
        <taxon>Agaricomycotina</taxon>
        <taxon>Agaricomycetes</taxon>
        <taxon>Gloeophyllales</taxon>
        <taxon>Gloeophyllaceae</taxon>
        <taxon>Neolentinus</taxon>
    </lineage>
</organism>
<dbReference type="InParanoid" id="A0A165RN99"/>